<protein>
    <submittedName>
        <fullName evidence="1">Uncharacterized protein</fullName>
    </submittedName>
</protein>
<proteinExistence type="predicted"/>
<comment type="caution">
    <text evidence="1">The sequence shown here is derived from an EMBL/GenBank/DDBJ whole genome shotgun (WGS) entry which is preliminary data.</text>
</comment>
<organism evidence="1 2">
    <name type="scientific">[Candida] jaroonii</name>
    <dbReference type="NCBI Taxonomy" id="467808"/>
    <lineage>
        <taxon>Eukaryota</taxon>
        <taxon>Fungi</taxon>
        <taxon>Dikarya</taxon>
        <taxon>Ascomycota</taxon>
        <taxon>Saccharomycotina</taxon>
        <taxon>Pichiomycetes</taxon>
        <taxon>Debaryomycetaceae</taxon>
        <taxon>Yamadazyma</taxon>
    </lineage>
</organism>
<sequence>MGFAITCPGQGVLKNCLLKPYLRFPIKNILNDVNESLGYDFTRQLIDNDELWLKNTANAQPAIFTITYLIANICTQHLGLRLDKASVILGHSLGEYSALCLNGTLSLSTTIRLVTLRGKLMEKLQNDRYGMKILMLRPDKFDKIQEYCLQKEVLANINNHQQITISGFNEKLDQIIQDLKSKKLIMRSTELPVKIPFHSPQLSVVEPELSRFLDSEPINPSTFPLITNLTGEMSHDINDTISVNSKPVNWVKSINSLQQLEISDIINLGPSQVLYNLNKKFPYQNHILDELTSSEITAVQSILS</sequence>
<evidence type="ECO:0000313" key="1">
    <source>
        <dbReference type="EMBL" id="CAH6721535.1"/>
    </source>
</evidence>
<dbReference type="Proteomes" id="UP001152531">
    <property type="component" value="Unassembled WGS sequence"/>
</dbReference>
<keyword evidence="2" id="KW-1185">Reference proteome</keyword>
<reference evidence="1" key="1">
    <citation type="submission" date="2022-06" db="EMBL/GenBank/DDBJ databases">
        <authorList>
            <person name="Legras J.-L."/>
            <person name="Devillers H."/>
            <person name="Grondin C."/>
        </authorList>
    </citation>
    <scope>NUCLEOTIDE SEQUENCE</scope>
    <source>
        <strain evidence="1">CLIB 1444</strain>
    </source>
</reference>
<evidence type="ECO:0000313" key="2">
    <source>
        <dbReference type="Proteomes" id="UP001152531"/>
    </source>
</evidence>
<name>A0ACA9YA13_9ASCO</name>
<gene>
    <name evidence="1" type="ORF">CLIB1444_06S04390</name>
</gene>
<dbReference type="EMBL" id="CALSDN010000006">
    <property type="protein sequence ID" value="CAH6721535.1"/>
    <property type="molecule type" value="Genomic_DNA"/>
</dbReference>
<accession>A0ACA9YA13</accession>